<accession>A0A8S9MMR9</accession>
<feature type="compositionally biased region" description="Basic and acidic residues" evidence="1">
    <location>
        <begin position="68"/>
        <end position="79"/>
    </location>
</feature>
<dbReference type="EMBL" id="QGKW02000007">
    <property type="protein sequence ID" value="KAF2618343.1"/>
    <property type="molecule type" value="Genomic_DNA"/>
</dbReference>
<evidence type="ECO:0000313" key="3">
    <source>
        <dbReference type="Proteomes" id="UP000712281"/>
    </source>
</evidence>
<dbReference type="AlphaFoldDB" id="A0A8S9MMR9"/>
<evidence type="ECO:0000256" key="1">
    <source>
        <dbReference type="SAM" id="MobiDB-lite"/>
    </source>
</evidence>
<feature type="compositionally biased region" description="Polar residues" evidence="1">
    <location>
        <begin position="47"/>
        <end position="57"/>
    </location>
</feature>
<dbReference type="Proteomes" id="UP000712281">
    <property type="component" value="Unassembled WGS sequence"/>
</dbReference>
<feature type="compositionally biased region" description="Basic residues" evidence="1">
    <location>
        <begin position="1"/>
        <end position="17"/>
    </location>
</feature>
<reference evidence="2" key="1">
    <citation type="submission" date="2019-12" db="EMBL/GenBank/DDBJ databases">
        <title>Genome sequencing and annotation of Brassica cretica.</title>
        <authorList>
            <person name="Studholme D.J."/>
            <person name="Sarris P.F."/>
        </authorList>
    </citation>
    <scope>NUCLEOTIDE SEQUENCE</scope>
    <source>
        <strain evidence="2">PFS-001/15</strain>
        <tissue evidence="2">Leaf</tissue>
    </source>
</reference>
<organism evidence="2 3">
    <name type="scientific">Brassica cretica</name>
    <name type="common">Mustard</name>
    <dbReference type="NCBI Taxonomy" id="69181"/>
    <lineage>
        <taxon>Eukaryota</taxon>
        <taxon>Viridiplantae</taxon>
        <taxon>Streptophyta</taxon>
        <taxon>Embryophyta</taxon>
        <taxon>Tracheophyta</taxon>
        <taxon>Spermatophyta</taxon>
        <taxon>Magnoliopsida</taxon>
        <taxon>eudicotyledons</taxon>
        <taxon>Gunneridae</taxon>
        <taxon>Pentapetalae</taxon>
        <taxon>rosids</taxon>
        <taxon>malvids</taxon>
        <taxon>Brassicales</taxon>
        <taxon>Brassicaceae</taxon>
        <taxon>Brassiceae</taxon>
        <taxon>Brassica</taxon>
    </lineage>
</organism>
<feature type="compositionally biased region" description="Polar residues" evidence="1">
    <location>
        <begin position="21"/>
        <end position="33"/>
    </location>
</feature>
<feature type="compositionally biased region" description="Basic and acidic residues" evidence="1">
    <location>
        <begin position="99"/>
        <end position="128"/>
    </location>
</feature>
<gene>
    <name evidence="2" type="ORF">F2Q68_00040215</name>
</gene>
<evidence type="ECO:0000313" key="2">
    <source>
        <dbReference type="EMBL" id="KAF2618343.1"/>
    </source>
</evidence>
<feature type="region of interest" description="Disordered" evidence="1">
    <location>
        <begin position="1"/>
        <end position="141"/>
    </location>
</feature>
<proteinExistence type="predicted"/>
<feature type="compositionally biased region" description="Basic residues" evidence="1">
    <location>
        <begin position="34"/>
        <end position="46"/>
    </location>
</feature>
<protein>
    <submittedName>
        <fullName evidence="2">Uncharacterized protein</fullName>
    </submittedName>
</protein>
<name>A0A8S9MMR9_BRACR</name>
<sequence length="141" mass="16245">MPRAGARTKRRKLIKIKTRSEPNPNAQKMTNQRSRTKTRAKHKSKKSNLVTVDVSKSSSDEGEDNEVCDSHEHSNKRPSENGVPEESNDLRNKLRQKSHTTDRMHNSKDDLRSIIEESKAKRVKDSSVRPHLKPRVVDQRD</sequence>
<comment type="caution">
    <text evidence="2">The sequence shown here is derived from an EMBL/GenBank/DDBJ whole genome shotgun (WGS) entry which is preliminary data.</text>
</comment>